<dbReference type="RefSeq" id="WP_068495637.1">
    <property type="nucleotide sequence ID" value="NZ_LWQT01000109.1"/>
</dbReference>
<gene>
    <name evidence="1" type="ORF">A6A04_08265</name>
</gene>
<evidence type="ECO:0000313" key="2">
    <source>
        <dbReference type="Proteomes" id="UP000078428"/>
    </source>
</evidence>
<reference evidence="1 2" key="1">
    <citation type="submission" date="2016-04" db="EMBL/GenBank/DDBJ databases">
        <title>Draft genome sequence of freshwater magnetotactic bacteria Magnetospirillum marisnigri SP-1 and Magnetospirillum moscoviense BB-1.</title>
        <authorList>
            <person name="Koziaeva V."/>
            <person name="Dziuba M.V."/>
            <person name="Ivanov T.M."/>
            <person name="Kuznetsov B."/>
            <person name="Grouzdev D.S."/>
        </authorList>
    </citation>
    <scope>NUCLEOTIDE SEQUENCE [LARGE SCALE GENOMIC DNA]</scope>
    <source>
        <strain evidence="1 2">SP-1</strain>
    </source>
</reference>
<accession>A0A178M7R5</accession>
<dbReference type="AlphaFoldDB" id="A0A178M7R5"/>
<dbReference type="InterPro" id="IPR029063">
    <property type="entry name" value="SAM-dependent_MTases_sf"/>
</dbReference>
<dbReference type="STRING" id="1285242.A6A04_08265"/>
<protein>
    <recommendedName>
        <fullName evidence="3">Methyltransferase</fullName>
    </recommendedName>
</protein>
<keyword evidence="2" id="KW-1185">Reference proteome</keyword>
<proteinExistence type="predicted"/>
<sequence length="253" mass="27660">MTQPLYDLPACLPSGVVEDQDNINRFTGFINAFAHAGLNLPGGALYFADGVMAFFRQTGFLGNQDFTAAVDKHALSVTERTTIWRAHTSVWAAKSCAGLDGDFVEFGTHLGTTPLVINDCLPGIFSARTLWLYDLFEADEQYFGDLPEDAFAFVQRRLAGINARIIKGALPDSFLDSGPERIAFAHLDVTHAQIERELLAAFLDRVVPGGIILFGNYGHCLAPYRDIQSAIDSVLGQYAVLELPTGQGLFVKR</sequence>
<organism evidence="1 2">
    <name type="scientific">Paramagnetospirillum marisnigri</name>
    <dbReference type="NCBI Taxonomy" id="1285242"/>
    <lineage>
        <taxon>Bacteria</taxon>
        <taxon>Pseudomonadati</taxon>
        <taxon>Pseudomonadota</taxon>
        <taxon>Alphaproteobacteria</taxon>
        <taxon>Rhodospirillales</taxon>
        <taxon>Magnetospirillaceae</taxon>
        <taxon>Paramagnetospirillum</taxon>
    </lineage>
</organism>
<dbReference type="Gene3D" id="3.40.50.150">
    <property type="entry name" value="Vaccinia Virus protein VP39"/>
    <property type="match status" value="1"/>
</dbReference>
<dbReference type="OrthoDB" id="9811332at2"/>
<name>A0A178M7R5_9PROT</name>
<comment type="caution">
    <text evidence="1">The sequence shown here is derived from an EMBL/GenBank/DDBJ whole genome shotgun (WGS) entry which is preliminary data.</text>
</comment>
<dbReference type="EMBL" id="LWQT01000109">
    <property type="protein sequence ID" value="OAN44800.1"/>
    <property type="molecule type" value="Genomic_DNA"/>
</dbReference>
<dbReference type="Proteomes" id="UP000078428">
    <property type="component" value="Unassembled WGS sequence"/>
</dbReference>
<evidence type="ECO:0008006" key="3">
    <source>
        <dbReference type="Google" id="ProtNLM"/>
    </source>
</evidence>
<evidence type="ECO:0000313" key="1">
    <source>
        <dbReference type="EMBL" id="OAN44800.1"/>
    </source>
</evidence>